<dbReference type="EMBL" id="QKRB01000060">
    <property type="protein sequence ID" value="PZD93054.1"/>
    <property type="molecule type" value="Genomic_DNA"/>
</dbReference>
<keyword evidence="3" id="KW-1185">Reference proteome</keyword>
<gene>
    <name evidence="2" type="ORF">DNH61_25055</name>
</gene>
<dbReference type="PANTHER" id="PTHR43283:SF7">
    <property type="entry name" value="BETA-LACTAMASE-RELATED DOMAIN-CONTAINING PROTEIN"/>
    <property type="match status" value="1"/>
</dbReference>
<reference evidence="2 3" key="1">
    <citation type="submission" date="2018-06" db="EMBL/GenBank/DDBJ databases">
        <title>Paenibacillus imtechensis sp. nov.</title>
        <authorList>
            <person name="Pinnaka A.K."/>
            <person name="Singh H."/>
            <person name="Kaur M."/>
        </authorList>
    </citation>
    <scope>NUCLEOTIDE SEQUENCE [LARGE SCALE GENOMIC DNA]</scope>
    <source>
        <strain evidence="2 3">SMB1</strain>
    </source>
</reference>
<proteinExistence type="predicted"/>
<dbReference type="AlphaFoldDB" id="A0A2W1LF80"/>
<sequence length="384" mass="42316">MSLTISKAEEAGMTVDGIENVDRTARRLVEEGITPAQVTFAARRGITVHHAAYGTLTPEPDSPPLQLNSLFPLCSITKVITAASIMLLVEEGRIGLNRPVVDYIPEFTGEGKHEIRVHHLLTHNSGIRPEDLHPHIDSKKGVAVIPPCPPGQDPETHEFLSLAYDVPAASKPGAVMYYLGFGYELLGEIIRRVTGQTHDQFAAERLFKPLGMNDTYYSVPESEWHRIVQRSPDAPCAEWIDEGLIRSTSASGGIYSTARDLAVFAQMFLNKGIYEGVRILSPVSVIEMTRNHIPGVPSEYRDEVFAEASWGYGWAINGSKRDGGDLFSPQAYNHWGAAGVFVCVDPVYETVQVYLSVELDHQKPFKNIYADLFNNAVLAAIAEL</sequence>
<dbReference type="Proteomes" id="UP000249522">
    <property type="component" value="Unassembled WGS sequence"/>
</dbReference>
<organism evidence="2 3">
    <name type="scientific">Paenibacillus sambharensis</name>
    <dbReference type="NCBI Taxonomy" id="1803190"/>
    <lineage>
        <taxon>Bacteria</taxon>
        <taxon>Bacillati</taxon>
        <taxon>Bacillota</taxon>
        <taxon>Bacilli</taxon>
        <taxon>Bacillales</taxon>
        <taxon>Paenibacillaceae</taxon>
        <taxon>Paenibacillus</taxon>
    </lineage>
</organism>
<dbReference type="InterPro" id="IPR001466">
    <property type="entry name" value="Beta-lactam-related"/>
</dbReference>
<evidence type="ECO:0000313" key="3">
    <source>
        <dbReference type="Proteomes" id="UP000249522"/>
    </source>
</evidence>
<dbReference type="SUPFAM" id="SSF56601">
    <property type="entry name" value="beta-lactamase/transpeptidase-like"/>
    <property type="match status" value="1"/>
</dbReference>
<name>A0A2W1LF80_9BACL</name>
<feature type="domain" description="Beta-lactamase-related" evidence="1">
    <location>
        <begin position="22"/>
        <end position="356"/>
    </location>
</feature>
<comment type="caution">
    <text evidence="2">The sequence shown here is derived from an EMBL/GenBank/DDBJ whole genome shotgun (WGS) entry which is preliminary data.</text>
</comment>
<dbReference type="PANTHER" id="PTHR43283">
    <property type="entry name" value="BETA-LACTAMASE-RELATED"/>
    <property type="match status" value="1"/>
</dbReference>
<dbReference type="OrthoDB" id="9770183at2"/>
<dbReference type="Pfam" id="PF00144">
    <property type="entry name" value="Beta-lactamase"/>
    <property type="match status" value="1"/>
</dbReference>
<evidence type="ECO:0000259" key="1">
    <source>
        <dbReference type="Pfam" id="PF00144"/>
    </source>
</evidence>
<dbReference type="Gene3D" id="3.40.710.10">
    <property type="entry name" value="DD-peptidase/beta-lactamase superfamily"/>
    <property type="match status" value="1"/>
</dbReference>
<dbReference type="RefSeq" id="WP_111149696.1">
    <property type="nucleotide sequence ID" value="NZ_QKRB01000060.1"/>
</dbReference>
<protein>
    <recommendedName>
        <fullName evidence="1">Beta-lactamase-related domain-containing protein</fullName>
    </recommendedName>
</protein>
<dbReference type="InterPro" id="IPR050789">
    <property type="entry name" value="Diverse_Enzym_Activities"/>
</dbReference>
<accession>A0A2W1LF80</accession>
<dbReference type="InterPro" id="IPR012338">
    <property type="entry name" value="Beta-lactam/transpept-like"/>
</dbReference>
<evidence type="ECO:0000313" key="2">
    <source>
        <dbReference type="EMBL" id="PZD93054.1"/>
    </source>
</evidence>